<evidence type="ECO:0000313" key="2">
    <source>
        <dbReference type="EMBL" id="KAF2076634.1"/>
    </source>
</evidence>
<dbReference type="AlphaFoldDB" id="A0A8J4V9Z7"/>
<accession>A0A8J4V9Z7</accession>
<feature type="region of interest" description="Disordered" evidence="1">
    <location>
        <begin position="133"/>
        <end position="157"/>
    </location>
</feature>
<reference evidence="2" key="1">
    <citation type="submission" date="2020-01" db="EMBL/GenBank/DDBJ databases">
        <title>Development of genomics and gene disruption for Polysphondylium violaceum indicates a role for the polyketide synthase stlB in stalk morphogenesis.</title>
        <authorList>
            <person name="Narita B."/>
            <person name="Kawabe Y."/>
            <person name="Kin K."/>
            <person name="Saito T."/>
            <person name="Gibbs R."/>
            <person name="Kuspa A."/>
            <person name="Muzny D."/>
            <person name="Queller D."/>
            <person name="Richards S."/>
            <person name="Strassman J."/>
            <person name="Sucgang R."/>
            <person name="Worley K."/>
            <person name="Schaap P."/>
        </authorList>
    </citation>
    <scope>NUCLEOTIDE SEQUENCE</scope>
    <source>
        <strain evidence="2">QSvi11</strain>
    </source>
</reference>
<name>A0A8J4V9Z7_9MYCE</name>
<feature type="region of interest" description="Disordered" evidence="1">
    <location>
        <begin position="89"/>
        <end position="110"/>
    </location>
</feature>
<dbReference type="Proteomes" id="UP000695562">
    <property type="component" value="Unassembled WGS sequence"/>
</dbReference>
<evidence type="ECO:0000313" key="3">
    <source>
        <dbReference type="Proteomes" id="UP000695562"/>
    </source>
</evidence>
<protein>
    <submittedName>
        <fullName evidence="2">Uncharacterized protein</fullName>
    </submittedName>
</protein>
<proteinExistence type="predicted"/>
<dbReference type="OrthoDB" id="21344at2759"/>
<organism evidence="2 3">
    <name type="scientific">Polysphondylium violaceum</name>
    <dbReference type="NCBI Taxonomy" id="133409"/>
    <lineage>
        <taxon>Eukaryota</taxon>
        <taxon>Amoebozoa</taxon>
        <taxon>Evosea</taxon>
        <taxon>Eumycetozoa</taxon>
        <taxon>Dictyostelia</taxon>
        <taxon>Dictyosteliales</taxon>
        <taxon>Dictyosteliaceae</taxon>
        <taxon>Polysphondylium</taxon>
    </lineage>
</organism>
<dbReference type="EMBL" id="AJWJ01000054">
    <property type="protein sequence ID" value="KAF2076634.1"/>
    <property type="molecule type" value="Genomic_DNA"/>
</dbReference>
<evidence type="ECO:0000256" key="1">
    <source>
        <dbReference type="SAM" id="MobiDB-lite"/>
    </source>
</evidence>
<gene>
    <name evidence="2" type="ORF">CYY_002063</name>
</gene>
<sequence>MPQRTFSPRSFMGDRGISIDSLGRVLLDDDRILAPKPWKPSHSRSSSNSLFVDENLFEEAGNEIQTIIYHSYMFEDSTEFVVNNNINNQSSSYLKPSPKQQSKNNNNNNNIKKDQLQQELYHLQQLQLFEEQQKKQRHMTKNNNNNNNNNNNVNVNNNEKIITPTPTTPTIEVIAKHITSPDNSISNSSNIITSNVNDKSTEIYNHNNKSSDIRVNSSNSSNDDLLLSQTLGSIIDNYTQQEHALDIKFPIFSHSPCFSSEPLTPPIRTHNPITLNQAFTESDSLQQGAELGLLSISPPPLLFHKY</sequence>
<feature type="compositionally biased region" description="Low complexity" evidence="1">
    <location>
        <begin position="142"/>
        <end position="157"/>
    </location>
</feature>
<comment type="caution">
    <text evidence="2">The sequence shown here is derived from an EMBL/GenBank/DDBJ whole genome shotgun (WGS) entry which is preliminary data.</text>
</comment>
<keyword evidence="3" id="KW-1185">Reference proteome</keyword>